<evidence type="ECO:0000256" key="2">
    <source>
        <dbReference type="ARBA" id="ARBA00022679"/>
    </source>
</evidence>
<evidence type="ECO:0000256" key="3">
    <source>
        <dbReference type="ARBA" id="ARBA00022695"/>
    </source>
</evidence>
<keyword evidence="3" id="KW-0548">Nucleotidyltransferase</keyword>
<accession>A0ABP8HK29</accession>
<evidence type="ECO:0000256" key="4">
    <source>
        <dbReference type="ARBA" id="ARBA00022741"/>
    </source>
</evidence>
<keyword evidence="10" id="KW-1185">Reference proteome</keyword>
<keyword evidence="2" id="KW-0808">Transferase</keyword>
<keyword evidence="4" id="KW-0547">Nucleotide-binding</keyword>
<evidence type="ECO:0000313" key="9">
    <source>
        <dbReference type="EMBL" id="GAA4340430.1"/>
    </source>
</evidence>
<organism evidence="9 10">
    <name type="scientific">Mucilaginibacter gynuensis</name>
    <dbReference type="NCBI Taxonomy" id="1302236"/>
    <lineage>
        <taxon>Bacteria</taxon>
        <taxon>Pseudomonadati</taxon>
        <taxon>Bacteroidota</taxon>
        <taxon>Sphingobacteriia</taxon>
        <taxon>Sphingobacteriales</taxon>
        <taxon>Sphingobacteriaceae</taxon>
        <taxon>Mucilaginibacter</taxon>
    </lineage>
</organism>
<dbReference type="NCBIfam" id="TIGR00125">
    <property type="entry name" value="cyt_tran_rel"/>
    <property type="match status" value="1"/>
</dbReference>
<keyword evidence="6" id="KW-0119">Carbohydrate metabolism</keyword>
<sequence>MRTDLENILLTKIRDQESGKAIIDAWKNEGKKVVFTNGVFDLLHIGHITYLAKAAEEGDKLVIGLNADSSVKRIKGESRPVNDQSSRAAILAALFFVDAVIVFEEDTPLNLITNLMPNVLIKGADYTVDNIVGAKEVIAAGGEVKTITFVEGYSSTKIIERIKKQI</sequence>
<evidence type="ECO:0000259" key="8">
    <source>
        <dbReference type="Pfam" id="PF01467"/>
    </source>
</evidence>
<proteinExistence type="predicted"/>
<protein>
    <recommendedName>
        <fullName evidence="1">D-glycero-beta-D-manno-heptose 1-phosphate adenylyltransferase</fullName>
        <ecNumber evidence="1">2.7.7.70</ecNumber>
    </recommendedName>
</protein>
<comment type="catalytic activity">
    <reaction evidence="7">
        <text>D-glycero-beta-D-manno-heptose 1-phosphate + ATP + H(+) = ADP-D-glycero-beta-D-manno-heptose + diphosphate</text>
        <dbReference type="Rhea" id="RHEA:27465"/>
        <dbReference type="ChEBI" id="CHEBI:15378"/>
        <dbReference type="ChEBI" id="CHEBI:30616"/>
        <dbReference type="ChEBI" id="CHEBI:33019"/>
        <dbReference type="ChEBI" id="CHEBI:59967"/>
        <dbReference type="ChEBI" id="CHEBI:61593"/>
        <dbReference type="EC" id="2.7.7.70"/>
    </reaction>
</comment>
<dbReference type="PANTHER" id="PTHR43793">
    <property type="entry name" value="FAD SYNTHASE"/>
    <property type="match status" value="1"/>
</dbReference>
<comment type="caution">
    <text evidence="9">The sequence shown here is derived from an EMBL/GenBank/DDBJ whole genome shotgun (WGS) entry which is preliminary data.</text>
</comment>
<keyword evidence="5" id="KW-0067">ATP-binding</keyword>
<reference evidence="10" key="1">
    <citation type="journal article" date="2019" name="Int. J. Syst. Evol. Microbiol.">
        <title>The Global Catalogue of Microorganisms (GCM) 10K type strain sequencing project: providing services to taxonomists for standard genome sequencing and annotation.</title>
        <authorList>
            <consortium name="The Broad Institute Genomics Platform"/>
            <consortium name="The Broad Institute Genome Sequencing Center for Infectious Disease"/>
            <person name="Wu L."/>
            <person name="Ma J."/>
        </authorList>
    </citation>
    <scope>NUCLEOTIDE SEQUENCE [LARGE SCALE GENOMIC DNA]</scope>
    <source>
        <strain evidence="10">JCM 17705</strain>
    </source>
</reference>
<gene>
    <name evidence="9" type="ORF">GCM10023149_51850</name>
</gene>
<dbReference type="RefSeq" id="WP_345214140.1">
    <property type="nucleotide sequence ID" value="NZ_BAABFT010000025.1"/>
</dbReference>
<dbReference type="NCBIfam" id="TIGR02199">
    <property type="entry name" value="rfaE_dom_II"/>
    <property type="match status" value="1"/>
</dbReference>
<dbReference type="Pfam" id="PF01467">
    <property type="entry name" value="CTP_transf_like"/>
    <property type="match status" value="1"/>
</dbReference>
<evidence type="ECO:0000256" key="1">
    <source>
        <dbReference type="ARBA" id="ARBA00012519"/>
    </source>
</evidence>
<dbReference type="InterPro" id="IPR050385">
    <property type="entry name" value="Archaeal_FAD_synthase"/>
</dbReference>
<dbReference type="InterPro" id="IPR014729">
    <property type="entry name" value="Rossmann-like_a/b/a_fold"/>
</dbReference>
<dbReference type="EC" id="2.7.7.70" evidence="1"/>
<evidence type="ECO:0000256" key="7">
    <source>
        <dbReference type="ARBA" id="ARBA00047428"/>
    </source>
</evidence>
<dbReference type="InterPro" id="IPR011914">
    <property type="entry name" value="RfaE_dom_II"/>
</dbReference>
<dbReference type="EMBL" id="BAABFT010000025">
    <property type="protein sequence ID" value="GAA4340430.1"/>
    <property type="molecule type" value="Genomic_DNA"/>
</dbReference>
<evidence type="ECO:0000313" key="10">
    <source>
        <dbReference type="Proteomes" id="UP001500582"/>
    </source>
</evidence>
<evidence type="ECO:0000256" key="5">
    <source>
        <dbReference type="ARBA" id="ARBA00022840"/>
    </source>
</evidence>
<feature type="domain" description="Cytidyltransferase-like" evidence="8">
    <location>
        <begin position="35"/>
        <end position="161"/>
    </location>
</feature>
<dbReference type="PANTHER" id="PTHR43793:SF2">
    <property type="entry name" value="BIFUNCTIONAL PROTEIN HLDE"/>
    <property type="match status" value="1"/>
</dbReference>
<dbReference type="InterPro" id="IPR004821">
    <property type="entry name" value="Cyt_trans-like"/>
</dbReference>
<dbReference type="Gene3D" id="3.40.50.620">
    <property type="entry name" value="HUPs"/>
    <property type="match status" value="1"/>
</dbReference>
<name>A0ABP8HK29_9SPHI</name>
<dbReference type="SUPFAM" id="SSF52374">
    <property type="entry name" value="Nucleotidylyl transferase"/>
    <property type="match status" value="1"/>
</dbReference>
<evidence type="ECO:0000256" key="6">
    <source>
        <dbReference type="ARBA" id="ARBA00023277"/>
    </source>
</evidence>
<dbReference type="Proteomes" id="UP001500582">
    <property type="component" value="Unassembled WGS sequence"/>
</dbReference>